<dbReference type="InterPro" id="IPR050072">
    <property type="entry name" value="Peptidase_M20A"/>
</dbReference>
<evidence type="ECO:0000313" key="2">
    <source>
        <dbReference type="Proteomes" id="UP000660265"/>
    </source>
</evidence>
<dbReference type="InterPro" id="IPR002933">
    <property type="entry name" value="Peptidase_M20"/>
</dbReference>
<protein>
    <recommendedName>
        <fullName evidence="3">Peptidase M20</fullName>
    </recommendedName>
</protein>
<dbReference type="RefSeq" id="WP_189109817.1">
    <property type="nucleotide sequence ID" value="NZ_BMMV01000018.1"/>
</dbReference>
<dbReference type="SUPFAM" id="SSF53187">
    <property type="entry name" value="Zn-dependent exopeptidases"/>
    <property type="match status" value="1"/>
</dbReference>
<proteinExistence type="predicted"/>
<accession>A0ABQ2EHM2</accession>
<keyword evidence="2" id="KW-1185">Reference proteome</keyword>
<gene>
    <name evidence="1" type="ORF">GCM10011583_50230</name>
</gene>
<sequence>MTYAQRPRQISPCPAVGLTDSDRELLLHLLALRTAGPLETGGAEPVELWEAQSAYADAAAKLGFRVVHHAPAGPDALTGADVPQAVRQAADTMPGFLDRQPNMVLRLGPELPRAATVMFNVHLDTVAGGGPVSFGGSRFHGRGSIDAKGPAVGLLAGLRAALGASPALGTEVGVLIQLVAGEEGGAMGVFGTKPLVEQGYVGRLNVFCEPTGSRVLSRATASMTARLRVDGRDGIDDEPGAGHNATVLLGYLAQHLATELPPYAVDGQVCVAGLNTGSMHNKVYGTGQLLINLSYGSEDTGRKLEAAVDDVLRTGVERFRERFADSPTFATTARDAARVTHLDWLKRGLPALYGDDAWVGELLLDRAGLAPWPADLPAFTCDAIWLAGLPGTSTVVFGPGDLGANQAHAEGEFADLADLDQYARHIARLLIAFARDRLDQGN</sequence>
<dbReference type="Proteomes" id="UP000660265">
    <property type="component" value="Unassembled WGS sequence"/>
</dbReference>
<dbReference type="Pfam" id="PF01546">
    <property type="entry name" value="Peptidase_M20"/>
    <property type="match status" value="1"/>
</dbReference>
<name>A0ABQ2EHM2_9ACTN</name>
<evidence type="ECO:0008006" key="3">
    <source>
        <dbReference type="Google" id="ProtNLM"/>
    </source>
</evidence>
<dbReference type="Gene3D" id="3.40.630.10">
    <property type="entry name" value="Zn peptidases"/>
    <property type="match status" value="2"/>
</dbReference>
<dbReference type="PANTHER" id="PTHR43808">
    <property type="entry name" value="ACETYLORNITHINE DEACETYLASE"/>
    <property type="match status" value="1"/>
</dbReference>
<comment type="caution">
    <text evidence="1">The sequence shown here is derived from an EMBL/GenBank/DDBJ whole genome shotgun (WGS) entry which is preliminary data.</text>
</comment>
<organism evidence="1 2">
    <name type="scientific">Streptomyces camponoticapitis</name>
    <dbReference type="NCBI Taxonomy" id="1616125"/>
    <lineage>
        <taxon>Bacteria</taxon>
        <taxon>Bacillati</taxon>
        <taxon>Actinomycetota</taxon>
        <taxon>Actinomycetes</taxon>
        <taxon>Kitasatosporales</taxon>
        <taxon>Streptomycetaceae</taxon>
        <taxon>Streptomyces</taxon>
    </lineage>
</organism>
<reference evidence="2" key="1">
    <citation type="journal article" date="2019" name="Int. J. Syst. Evol. Microbiol.">
        <title>The Global Catalogue of Microorganisms (GCM) 10K type strain sequencing project: providing services to taxonomists for standard genome sequencing and annotation.</title>
        <authorList>
            <consortium name="The Broad Institute Genomics Platform"/>
            <consortium name="The Broad Institute Genome Sequencing Center for Infectious Disease"/>
            <person name="Wu L."/>
            <person name="Ma J."/>
        </authorList>
    </citation>
    <scope>NUCLEOTIDE SEQUENCE [LARGE SCALE GENOMIC DNA]</scope>
    <source>
        <strain evidence="2">CGMCC 4.7275</strain>
    </source>
</reference>
<evidence type="ECO:0000313" key="1">
    <source>
        <dbReference type="EMBL" id="GGK12108.1"/>
    </source>
</evidence>
<dbReference type="EMBL" id="BMMV01000018">
    <property type="protein sequence ID" value="GGK12108.1"/>
    <property type="molecule type" value="Genomic_DNA"/>
</dbReference>